<evidence type="ECO:0000259" key="6">
    <source>
        <dbReference type="SMART" id="SM01086"/>
    </source>
</evidence>
<feature type="transmembrane region" description="Helical" evidence="4">
    <location>
        <begin position="34"/>
        <end position="55"/>
    </location>
</feature>
<dbReference type="PRINTS" id="PR00300">
    <property type="entry name" value="CLPPROTEASEA"/>
</dbReference>
<keyword evidence="4" id="KW-1133">Transmembrane helix</keyword>
<name>A0A1G2TIQ5_9BACT</name>
<dbReference type="AlphaFoldDB" id="A0A1G2TIQ5"/>
<keyword evidence="3" id="KW-0143">Chaperone</keyword>
<evidence type="ECO:0000256" key="4">
    <source>
        <dbReference type="SAM" id="Phobius"/>
    </source>
</evidence>
<evidence type="ECO:0000256" key="2">
    <source>
        <dbReference type="ARBA" id="ARBA00022840"/>
    </source>
</evidence>
<dbReference type="PANTHER" id="PTHR11638">
    <property type="entry name" value="ATP-DEPENDENT CLP PROTEASE"/>
    <property type="match status" value="1"/>
</dbReference>
<gene>
    <name evidence="7" type="ORF">A3C70_01645</name>
</gene>
<evidence type="ECO:0008006" key="9">
    <source>
        <dbReference type="Google" id="ProtNLM"/>
    </source>
</evidence>
<dbReference type="SUPFAM" id="SSF52540">
    <property type="entry name" value="P-loop containing nucleoside triphosphate hydrolases"/>
    <property type="match status" value="2"/>
</dbReference>
<protein>
    <recommendedName>
        <fullName evidence="9">Sigma-54 factor interaction domain-containing protein</fullName>
    </recommendedName>
</protein>
<feature type="domain" description="Clp ATPase C-terminal" evidence="6">
    <location>
        <begin position="710"/>
        <end position="797"/>
    </location>
</feature>
<dbReference type="SMART" id="SM01086">
    <property type="entry name" value="ClpB_D2-small"/>
    <property type="match status" value="1"/>
</dbReference>
<keyword evidence="4" id="KW-0812">Transmembrane</keyword>
<dbReference type="GO" id="GO:0016887">
    <property type="term" value="F:ATP hydrolysis activity"/>
    <property type="evidence" value="ECO:0007669"/>
    <property type="project" value="InterPro"/>
</dbReference>
<reference evidence="7 8" key="1">
    <citation type="journal article" date="2016" name="Nat. Commun.">
        <title>Thousands of microbial genomes shed light on interconnected biogeochemical processes in an aquifer system.</title>
        <authorList>
            <person name="Anantharaman K."/>
            <person name="Brown C.T."/>
            <person name="Hug L.A."/>
            <person name="Sharon I."/>
            <person name="Castelle C.J."/>
            <person name="Probst A.J."/>
            <person name="Thomas B.C."/>
            <person name="Singh A."/>
            <person name="Wilkins M.J."/>
            <person name="Karaoz U."/>
            <person name="Brodie E.L."/>
            <person name="Williams K.H."/>
            <person name="Hubbard S.S."/>
            <person name="Banfield J.F."/>
        </authorList>
    </citation>
    <scope>NUCLEOTIDE SEQUENCE [LARGE SCALE GENOMIC DNA]</scope>
</reference>
<proteinExistence type="predicted"/>
<dbReference type="InterPro" id="IPR019489">
    <property type="entry name" value="Clp_ATPase_C"/>
</dbReference>
<dbReference type="CDD" id="cd19499">
    <property type="entry name" value="RecA-like_ClpB_Hsp104-like"/>
    <property type="match status" value="1"/>
</dbReference>
<dbReference type="GO" id="GO:0005737">
    <property type="term" value="C:cytoplasm"/>
    <property type="evidence" value="ECO:0007669"/>
    <property type="project" value="TreeGrafter"/>
</dbReference>
<evidence type="ECO:0000259" key="5">
    <source>
        <dbReference type="SMART" id="SM00382"/>
    </source>
</evidence>
<comment type="caution">
    <text evidence="7">The sequence shown here is derived from an EMBL/GenBank/DDBJ whole genome shotgun (WGS) entry which is preliminary data.</text>
</comment>
<feature type="domain" description="AAA+ ATPase" evidence="5">
    <location>
        <begin position="542"/>
        <end position="711"/>
    </location>
</feature>
<dbReference type="InterPro" id="IPR003593">
    <property type="entry name" value="AAA+_ATPase"/>
</dbReference>
<dbReference type="Gene3D" id="1.10.8.60">
    <property type="match status" value="2"/>
</dbReference>
<dbReference type="InterPro" id="IPR027417">
    <property type="entry name" value="P-loop_NTPase"/>
</dbReference>
<evidence type="ECO:0000256" key="3">
    <source>
        <dbReference type="ARBA" id="ARBA00023186"/>
    </source>
</evidence>
<dbReference type="Pfam" id="PF07724">
    <property type="entry name" value="AAA_2"/>
    <property type="match status" value="1"/>
</dbReference>
<feature type="domain" description="AAA+ ATPase" evidence="5">
    <location>
        <begin position="267"/>
        <end position="404"/>
    </location>
</feature>
<keyword evidence="4" id="KW-0472">Membrane</keyword>
<accession>A0A1G2TIQ5</accession>
<evidence type="ECO:0000256" key="1">
    <source>
        <dbReference type="ARBA" id="ARBA00022741"/>
    </source>
</evidence>
<dbReference type="Gene3D" id="3.40.50.300">
    <property type="entry name" value="P-loop containing nucleotide triphosphate hydrolases"/>
    <property type="match status" value="2"/>
</dbReference>
<dbReference type="Proteomes" id="UP000178175">
    <property type="component" value="Unassembled WGS sequence"/>
</dbReference>
<evidence type="ECO:0000313" key="8">
    <source>
        <dbReference type="Proteomes" id="UP000178175"/>
    </source>
</evidence>
<dbReference type="EMBL" id="MHVR01000003">
    <property type="protein sequence ID" value="OHA96948.1"/>
    <property type="molecule type" value="Genomic_DNA"/>
</dbReference>
<dbReference type="SMART" id="SM00382">
    <property type="entry name" value="AAA"/>
    <property type="match status" value="2"/>
</dbReference>
<dbReference type="InterPro" id="IPR003959">
    <property type="entry name" value="ATPase_AAA_core"/>
</dbReference>
<dbReference type="GO" id="GO:0005524">
    <property type="term" value="F:ATP binding"/>
    <property type="evidence" value="ECO:0007669"/>
    <property type="project" value="UniProtKB-KW"/>
</dbReference>
<dbReference type="Pfam" id="PF10431">
    <property type="entry name" value="ClpB_D2-small"/>
    <property type="match status" value="1"/>
</dbReference>
<sequence>MDYKELKKSLAPWKPVYALEFALPRRFRRVAKTVLFPLSLIVLAAATAAFFSLLPVAYGKLAGLCLIFFSLWLVFFLLDCFYYSYYFKRSKEAGRFAFELALIIFGSPRNDVTYGFFSSNLGQEILWRCGIDRKSQVNFLANRKAMLSENQFKLSKNRSVFNAYLRGLWGSDAEFKDFILTHYVTEEEFLGAGTWTASIMFDALKLKRWWDKENLLKTDSLGRDWSYGMSYSLMKYARPLRMSGSIVDEGYHAEEAKLLDVVLARSREANALLVGEDGVGKMEVLEELHRLIQKGESSDVLKGKQFWVFEISLLSAATSDGQIFERELIKVLKESERAGNIIFVIPNLSVFLNTGNSYGISTLSLLTPFLSSSEMQIVGISSTDEYQRLLEPLGDIKQHFEKLTVQPVDENILVKMLESEVIHLENQVGITISYPAVSEAVVAAKRYFVNKPVADATIDLLVESVAKAKKDKDLIVDKEDVLSAVKSKTGIPTGEVKKDEKDRLLNLETLLQERIVGQSEAVSMVSNAIRRARSGIGNPLRPAGSFLFLGPTGVGKTETAKALGEIFFGETSKMLRLDMSEYNAPDSLNRLIGSFETNTPGTLVTLLRENPYGVLLLDEFEKTDSRVLDLFLQVIDEGIFSDMRGEKVSARNVIIVATSNAASDIIFRYLESGKDLSAVHDTVIDEIINRGIFKPELLNRFDGVVLFHPLDEKALREVSSRLLSHLIKRLKEKGVTLKISDSLISFLTKKGMDPKFGARPLNRVIQETVEQAIAKKMISGEISSGSEIELTENDLGQT</sequence>
<dbReference type="GO" id="GO:0034605">
    <property type="term" value="P:cellular response to heat"/>
    <property type="evidence" value="ECO:0007669"/>
    <property type="project" value="TreeGrafter"/>
</dbReference>
<evidence type="ECO:0000313" key="7">
    <source>
        <dbReference type="EMBL" id="OHA96948.1"/>
    </source>
</evidence>
<keyword evidence="2" id="KW-0067">ATP-binding</keyword>
<organism evidence="7 8">
    <name type="scientific">Candidatus Zambryskibacteria bacterium RIFCSPHIGHO2_02_FULL_43_14</name>
    <dbReference type="NCBI Taxonomy" id="1802748"/>
    <lineage>
        <taxon>Bacteria</taxon>
        <taxon>Candidatus Zambryskiibacteriota</taxon>
    </lineage>
</organism>
<keyword evidence="1" id="KW-0547">Nucleotide-binding</keyword>
<dbReference type="InterPro" id="IPR001270">
    <property type="entry name" value="ClpA/B"/>
</dbReference>
<dbReference type="PANTHER" id="PTHR11638:SF18">
    <property type="entry name" value="HEAT SHOCK PROTEIN 104"/>
    <property type="match status" value="1"/>
</dbReference>
<feature type="transmembrane region" description="Helical" evidence="4">
    <location>
        <begin position="61"/>
        <end position="85"/>
    </location>
</feature>
<dbReference type="InterPro" id="IPR050130">
    <property type="entry name" value="ClpA_ClpB"/>
</dbReference>